<proteinExistence type="inferred from homology"/>
<accession>A0A069QPB0</accession>
<evidence type="ECO:0000256" key="1">
    <source>
        <dbReference type="ARBA" id="ARBA00008779"/>
    </source>
</evidence>
<dbReference type="PANTHER" id="PTHR43108">
    <property type="entry name" value="N-ACETYLGLUCOSAMINE-6-SULFATASE FAMILY MEMBER"/>
    <property type="match status" value="1"/>
</dbReference>
<evidence type="ECO:0000259" key="6">
    <source>
        <dbReference type="Pfam" id="PF00884"/>
    </source>
</evidence>
<comment type="caution">
    <text evidence="8">The sequence shown here is derived from an EMBL/GenBank/DDBJ whole genome shotgun (WGS) entry which is preliminary data.</text>
</comment>
<comment type="similarity">
    <text evidence="1">Belongs to the sulfatase family.</text>
</comment>
<dbReference type="PROSITE" id="PS00149">
    <property type="entry name" value="SULFATASE_2"/>
    <property type="match status" value="1"/>
</dbReference>
<dbReference type="Gene3D" id="3.40.720.10">
    <property type="entry name" value="Alkaline Phosphatase, subunit A"/>
    <property type="match status" value="1"/>
</dbReference>
<name>A0A069QPB0_HOYLO</name>
<dbReference type="AlphaFoldDB" id="A0A069QPB0"/>
<dbReference type="EMBL" id="JNGW01000097">
    <property type="protein sequence ID" value="KDR51651.1"/>
    <property type="molecule type" value="Genomic_DNA"/>
</dbReference>
<feature type="modified residue" description="3-oxoalanine (Ser)" evidence="5">
    <location>
        <position position="96"/>
    </location>
</feature>
<dbReference type="InterPro" id="IPR032506">
    <property type="entry name" value="SGSH_C"/>
</dbReference>
<dbReference type="Gene3D" id="3.30.1120.10">
    <property type="match status" value="1"/>
</dbReference>
<gene>
    <name evidence="8" type="ORF">HMPREF1991_02259</name>
</gene>
<evidence type="ECO:0000256" key="5">
    <source>
        <dbReference type="PIRSR" id="PIRSR600917-52"/>
    </source>
</evidence>
<dbReference type="InterPro" id="IPR000917">
    <property type="entry name" value="Sulfatase_N"/>
</dbReference>
<feature type="domain" description="N-sulphoglucosamine sulphohydrolase C-terminal" evidence="7">
    <location>
        <begin position="515"/>
        <end position="567"/>
    </location>
</feature>
<organism evidence="8 9">
    <name type="scientific">Hoylesella loescheii DSM 19665 = JCM 12249 = ATCC 15930</name>
    <dbReference type="NCBI Taxonomy" id="1122985"/>
    <lineage>
        <taxon>Bacteria</taxon>
        <taxon>Pseudomonadati</taxon>
        <taxon>Bacteroidota</taxon>
        <taxon>Bacteroidia</taxon>
        <taxon>Bacteroidales</taxon>
        <taxon>Prevotellaceae</taxon>
        <taxon>Hoylesella</taxon>
    </lineage>
</organism>
<reference evidence="8 9" key="1">
    <citation type="submission" date="2013-08" db="EMBL/GenBank/DDBJ databases">
        <authorList>
            <person name="Weinstock G."/>
            <person name="Sodergren E."/>
            <person name="Wylie T."/>
            <person name="Fulton L."/>
            <person name="Fulton R."/>
            <person name="Fronick C."/>
            <person name="O'Laughlin M."/>
            <person name="Godfrey J."/>
            <person name="Miner T."/>
            <person name="Herter B."/>
            <person name="Appelbaum E."/>
            <person name="Cordes M."/>
            <person name="Lek S."/>
            <person name="Wollam A."/>
            <person name="Pepin K.H."/>
            <person name="Palsikar V.B."/>
            <person name="Mitreva M."/>
            <person name="Wilson R.K."/>
        </authorList>
    </citation>
    <scope>NUCLEOTIDE SEQUENCE [LARGE SCALE GENOMIC DNA]</scope>
    <source>
        <strain evidence="8 9">ATCC 15930</strain>
    </source>
</reference>
<dbReference type="Proteomes" id="UP000027442">
    <property type="component" value="Unassembled WGS sequence"/>
</dbReference>
<dbReference type="PROSITE" id="PS00523">
    <property type="entry name" value="SULFATASE_1"/>
    <property type="match status" value="1"/>
</dbReference>
<dbReference type="eggNOG" id="COG3119">
    <property type="taxonomic scope" value="Bacteria"/>
</dbReference>
<keyword evidence="4" id="KW-0325">Glycoprotein</keyword>
<dbReference type="InterPro" id="IPR024607">
    <property type="entry name" value="Sulfatase_CS"/>
</dbReference>
<protein>
    <submittedName>
        <fullName evidence="8">Arylsulfatase</fullName>
    </submittedName>
</protein>
<dbReference type="CDD" id="cd16031">
    <property type="entry name" value="G6S_like"/>
    <property type="match status" value="1"/>
</dbReference>
<dbReference type="GO" id="GO:0016787">
    <property type="term" value="F:hydrolase activity"/>
    <property type="evidence" value="ECO:0007669"/>
    <property type="project" value="UniProtKB-KW"/>
</dbReference>
<dbReference type="HOGENOM" id="CLU_006332_9_3_10"/>
<dbReference type="Pfam" id="PF00884">
    <property type="entry name" value="Sulfatase"/>
    <property type="match status" value="1"/>
</dbReference>
<feature type="domain" description="Sulfatase N-terminal" evidence="6">
    <location>
        <begin position="45"/>
        <end position="430"/>
    </location>
</feature>
<sequence length="573" mass="66610">MLPALALATTAEKAVAQTNDTSYPKCPELATFPVNAAEKAAAVGPNILYIMCDDHSMQTISAYGSAISKLAPTPNIDRLARRGMLFRSAFVENSLSTPSRACLITGLYSHQNGQRQLGEGIDTTRTFFSELLQKAGYTTGMVGKWHMHCRPKGFDYFHILNNQGSYYNPVFCSNREYGKYKQEKGYATTLITDHAIDFLERRDKSKPFCLLVHHKAPHRNWMPEEKYFGLYGDVEFPLPKTFWDDYATRGSAASTQKMRIDDDMRMIQDLKVPETLDTTDVESMDSYYALLGETSRFTPEQRVAFDKYYMPRNKKFIEAKLSGKELVKWKYQNYIRDYVAVIRSVDDNVGRLLDYLEQNGLSDNTIVVYTSDQGFYMGEHGWFDKRFMYEESFHTPLIISYPGHVKEGTECNQLVQNIDFAPTFLDLAGVKKPTEMSGRSLRPLFNDTNVKDWRKDLYYHYYDYPTYHLVRKHDGVRNERYKLIHFYGKGSDRAVQENKYQRTPGTSEYYTYQALKRINYFRDDADIDYYELYDLQADPDELNNIYGKPGTEKVTKQLLKRLREYRKELKVDE</sequence>
<dbReference type="InterPro" id="IPR017850">
    <property type="entry name" value="Alkaline_phosphatase_core_sf"/>
</dbReference>
<keyword evidence="2" id="KW-0732">Signal</keyword>
<keyword evidence="9" id="KW-1185">Reference proteome</keyword>
<evidence type="ECO:0000256" key="2">
    <source>
        <dbReference type="ARBA" id="ARBA00022729"/>
    </source>
</evidence>
<dbReference type="PANTHER" id="PTHR43108:SF6">
    <property type="entry name" value="N-SULPHOGLUCOSAMINE SULPHOHYDROLASE"/>
    <property type="match status" value="1"/>
</dbReference>
<dbReference type="PATRIC" id="fig|1122985.7.peg.2340"/>
<dbReference type="RefSeq" id="WP_025789938.1">
    <property type="nucleotide sequence ID" value="NZ_KB899211.1"/>
</dbReference>
<comment type="PTM">
    <text evidence="5">The conversion to 3-oxoalanine (also known as C-formylglycine, FGly), of a serine or cysteine residue in prokaryotes and of a cysteine residue in eukaryotes, is critical for catalytic activity.</text>
</comment>
<dbReference type="Pfam" id="PF16347">
    <property type="entry name" value="SGSH_C"/>
    <property type="match status" value="1"/>
</dbReference>
<evidence type="ECO:0000313" key="9">
    <source>
        <dbReference type="Proteomes" id="UP000027442"/>
    </source>
</evidence>
<evidence type="ECO:0000259" key="7">
    <source>
        <dbReference type="Pfam" id="PF16347"/>
    </source>
</evidence>
<dbReference type="SUPFAM" id="SSF53649">
    <property type="entry name" value="Alkaline phosphatase-like"/>
    <property type="match status" value="1"/>
</dbReference>
<evidence type="ECO:0000256" key="3">
    <source>
        <dbReference type="ARBA" id="ARBA00022801"/>
    </source>
</evidence>
<keyword evidence="3" id="KW-0378">Hydrolase</keyword>
<evidence type="ECO:0000256" key="4">
    <source>
        <dbReference type="ARBA" id="ARBA00023180"/>
    </source>
</evidence>
<evidence type="ECO:0000313" key="8">
    <source>
        <dbReference type="EMBL" id="KDR51651.1"/>
    </source>
</evidence>